<dbReference type="InterPro" id="IPR001647">
    <property type="entry name" value="HTH_TetR"/>
</dbReference>
<dbReference type="Gene3D" id="1.10.357.10">
    <property type="entry name" value="Tetracycline Repressor, domain 2"/>
    <property type="match status" value="1"/>
</dbReference>
<feature type="DNA-binding region" description="H-T-H motif" evidence="2">
    <location>
        <begin position="38"/>
        <end position="57"/>
    </location>
</feature>
<evidence type="ECO:0000256" key="2">
    <source>
        <dbReference type="PROSITE-ProRule" id="PRU00335"/>
    </source>
</evidence>
<reference evidence="4" key="1">
    <citation type="submission" date="2020-11" db="EMBL/GenBank/DDBJ databases">
        <title>Novosphingobium aureum sp. nov., a marine bacterium isolated from sediment of a salt flat.</title>
        <authorList>
            <person name="Yoo Y."/>
            <person name="Kim J.-J."/>
        </authorList>
    </citation>
    <scope>NUCLEOTIDE SEQUENCE</scope>
    <source>
        <strain evidence="4">YJ-S2-02</strain>
    </source>
</reference>
<dbReference type="AlphaFoldDB" id="A0A931HEF1"/>
<dbReference type="InterPro" id="IPR009057">
    <property type="entry name" value="Homeodomain-like_sf"/>
</dbReference>
<dbReference type="GO" id="GO:0003677">
    <property type="term" value="F:DNA binding"/>
    <property type="evidence" value="ECO:0007669"/>
    <property type="project" value="UniProtKB-UniRule"/>
</dbReference>
<dbReference type="Proteomes" id="UP000617634">
    <property type="component" value="Unassembled WGS sequence"/>
</dbReference>
<evidence type="ECO:0000256" key="1">
    <source>
        <dbReference type="ARBA" id="ARBA00023125"/>
    </source>
</evidence>
<feature type="domain" description="HTH tetR-type" evidence="3">
    <location>
        <begin position="16"/>
        <end position="75"/>
    </location>
</feature>
<evidence type="ECO:0000313" key="5">
    <source>
        <dbReference type="Proteomes" id="UP000617634"/>
    </source>
</evidence>
<keyword evidence="1 2" id="KW-0238">DNA-binding</keyword>
<sequence>MNDTNLQGQKLGKKGRITRERIVVAARELIEDPDCEFSLSAVARHTGLRMSSIYTYFSDLPDLFLAVLEPVAEEAEEAYLHLLRTRWDDDAIDSCSTELVSAFHDYWERHSRLLHLRNRLADQHEKRVLLQRIAMARVIVRLLGWQMGGEPETVTGSPYDLASVLYTGLERVVTIATDIELKSHYPADIKPRFEGATLRQQSRLLALAIRDERAADSR</sequence>
<dbReference type="EMBL" id="JADZGI010000003">
    <property type="protein sequence ID" value="MBH0114627.1"/>
    <property type="molecule type" value="Genomic_DNA"/>
</dbReference>
<gene>
    <name evidence="4" type="ORF">I5E68_16890</name>
</gene>
<keyword evidence="5" id="KW-1185">Reference proteome</keyword>
<dbReference type="PROSITE" id="PS50977">
    <property type="entry name" value="HTH_TETR_2"/>
    <property type="match status" value="1"/>
</dbReference>
<evidence type="ECO:0000259" key="3">
    <source>
        <dbReference type="PROSITE" id="PS50977"/>
    </source>
</evidence>
<accession>A0A931HEF1</accession>
<comment type="caution">
    <text evidence="4">The sequence shown here is derived from an EMBL/GenBank/DDBJ whole genome shotgun (WGS) entry which is preliminary data.</text>
</comment>
<evidence type="ECO:0000313" key="4">
    <source>
        <dbReference type="EMBL" id="MBH0114627.1"/>
    </source>
</evidence>
<dbReference type="SUPFAM" id="SSF46689">
    <property type="entry name" value="Homeodomain-like"/>
    <property type="match status" value="1"/>
</dbReference>
<name>A0A931HEF1_9SPHN</name>
<proteinExistence type="predicted"/>
<protein>
    <submittedName>
        <fullName evidence="4">TetR/AcrR family transcriptional regulator</fullName>
    </submittedName>
</protein>
<organism evidence="4 5">
    <name type="scientific">Novosphingobium aureum</name>
    <dbReference type="NCBI Taxonomy" id="2792964"/>
    <lineage>
        <taxon>Bacteria</taxon>
        <taxon>Pseudomonadati</taxon>
        <taxon>Pseudomonadota</taxon>
        <taxon>Alphaproteobacteria</taxon>
        <taxon>Sphingomonadales</taxon>
        <taxon>Sphingomonadaceae</taxon>
        <taxon>Novosphingobium</taxon>
    </lineage>
</organism>
<dbReference type="RefSeq" id="WP_197166164.1">
    <property type="nucleotide sequence ID" value="NZ_JADZGI010000003.1"/>
</dbReference>